<dbReference type="STRING" id="145854.GA0074692_2786"/>
<comment type="similarity">
    <text evidence="4">Belongs to the HypA/HybF family.</text>
</comment>
<dbReference type="Pfam" id="PF01155">
    <property type="entry name" value="HypA"/>
    <property type="match status" value="1"/>
</dbReference>
<dbReference type="Proteomes" id="UP000198959">
    <property type="component" value="Unassembled WGS sequence"/>
</dbReference>
<sequence length="118" mass="11992">MHETGLSEAIVEAAVRRAAGRRVTGLRVRIGGHVVDPEVVTQGIQVASAGTVVADAAVDLVLEPMTVRCHDCGRGSPVHDHLAMVACPGCGSVDIEITGSDDVVLESITVDAVGAGAL</sequence>
<keyword evidence="2 4" id="KW-0479">Metal-binding</keyword>
<keyword evidence="1 4" id="KW-0533">Nickel</keyword>
<dbReference type="PANTHER" id="PTHR34535">
    <property type="entry name" value="HYDROGENASE MATURATION FACTOR HYPA"/>
    <property type="match status" value="1"/>
</dbReference>
<keyword evidence="3 4" id="KW-0862">Zinc</keyword>
<feature type="binding site" evidence="4">
    <location>
        <position position="87"/>
    </location>
    <ligand>
        <name>Zn(2+)</name>
        <dbReference type="ChEBI" id="CHEBI:29105"/>
    </ligand>
</feature>
<dbReference type="GO" id="GO:0051604">
    <property type="term" value="P:protein maturation"/>
    <property type="evidence" value="ECO:0007669"/>
    <property type="project" value="InterPro"/>
</dbReference>
<comment type="function">
    <text evidence="4">Involved in the maturation of [NiFe] hydrogenases. Required for nickel insertion into the metal center of the hydrogenase.</text>
</comment>
<dbReference type="HAMAP" id="MF_00213">
    <property type="entry name" value="HypA_HybF"/>
    <property type="match status" value="1"/>
</dbReference>
<gene>
    <name evidence="4" type="primary">hypA</name>
    <name evidence="5" type="ORF">GA0074692_2786</name>
</gene>
<feature type="binding site" evidence="4">
    <location>
        <position position="69"/>
    </location>
    <ligand>
        <name>Zn(2+)</name>
        <dbReference type="ChEBI" id="CHEBI:29105"/>
    </ligand>
</feature>
<organism evidence="5 6">
    <name type="scientific">Micromonospora pallida</name>
    <dbReference type="NCBI Taxonomy" id="145854"/>
    <lineage>
        <taxon>Bacteria</taxon>
        <taxon>Bacillati</taxon>
        <taxon>Actinomycetota</taxon>
        <taxon>Actinomycetes</taxon>
        <taxon>Micromonosporales</taxon>
        <taxon>Micromonosporaceae</taxon>
        <taxon>Micromonospora</taxon>
    </lineage>
</organism>
<dbReference type="AlphaFoldDB" id="A0A1C6SJM5"/>
<feature type="binding site" evidence="4">
    <location>
        <position position="90"/>
    </location>
    <ligand>
        <name>Zn(2+)</name>
        <dbReference type="ChEBI" id="CHEBI:29105"/>
    </ligand>
</feature>
<dbReference type="EMBL" id="FMHW01000002">
    <property type="protein sequence ID" value="SCL29724.1"/>
    <property type="molecule type" value="Genomic_DNA"/>
</dbReference>
<evidence type="ECO:0000313" key="5">
    <source>
        <dbReference type="EMBL" id="SCL29724.1"/>
    </source>
</evidence>
<proteinExistence type="inferred from homology"/>
<name>A0A1C6SJM5_9ACTN</name>
<keyword evidence="6" id="KW-1185">Reference proteome</keyword>
<dbReference type="GO" id="GO:0008270">
    <property type="term" value="F:zinc ion binding"/>
    <property type="evidence" value="ECO:0007669"/>
    <property type="project" value="UniProtKB-UniRule"/>
</dbReference>
<dbReference type="PIRSF" id="PIRSF004761">
    <property type="entry name" value="Hydrgn_mat_HypA"/>
    <property type="match status" value="1"/>
</dbReference>
<evidence type="ECO:0000256" key="2">
    <source>
        <dbReference type="ARBA" id="ARBA00022723"/>
    </source>
</evidence>
<dbReference type="PANTHER" id="PTHR34535:SF3">
    <property type="entry name" value="HYDROGENASE MATURATION FACTOR HYPA"/>
    <property type="match status" value="1"/>
</dbReference>
<reference evidence="6" key="1">
    <citation type="submission" date="2016-06" db="EMBL/GenBank/DDBJ databases">
        <authorList>
            <person name="Varghese N."/>
            <person name="Submissions Spin"/>
        </authorList>
    </citation>
    <scope>NUCLEOTIDE SEQUENCE [LARGE SCALE GENOMIC DNA]</scope>
    <source>
        <strain evidence="6">DSM 43817</strain>
    </source>
</reference>
<evidence type="ECO:0000313" key="6">
    <source>
        <dbReference type="Proteomes" id="UP000198959"/>
    </source>
</evidence>
<accession>A0A1C6SJM5</accession>
<evidence type="ECO:0000256" key="1">
    <source>
        <dbReference type="ARBA" id="ARBA00022596"/>
    </source>
</evidence>
<dbReference type="RefSeq" id="WP_176738448.1">
    <property type="nucleotide sequence ID" value="NZ_FMHW01000002.1"/>
</dbReference>
<evidence type="ECO:0000256" key="3">
    <source>
        <dbReference type="ARBA" id="ARBA00022833"/>
    </source>
</evidence>
<feature type="binding site" evidence="4">
    <location>
        <position position="72"/>
    </location>
    <ligand>
        <name>Zn(2+)</name>
        <dbReference type="ChEBI" id="CHEBI:29105"/>
    </ligand>
</feature>
<dbReference type="InterPro" id="IPR000688">
    <property type="entry name" value="HypA/HybF"/>
</dbReference>
<dbReference type="GO" id="GO:0016151">
    <property type="term" value="F:nickel cation binding"/>
    <property type="evidence" value="ECO:0007669"/>
    <property type="project" value="UniProtKB-UniRule"/>
</dbReference>
<evidence type="ECO:0000256" key="4">
    <source>
        <dbReference type="HAMAP-Rule" id="MF_00213"/>
    </source>
</evidence>
<feature type="binding site" evidence="4">
    <location>
        <position position="2"/>
    </location>
    <ligand>
        <name>Ni(2+)</name>
        <dbReference type="ChEBI" id="CHEBI:49786"/>
    </ligand>
</feature>
<protein>
    <recommendedName>
        <fullName evidence="4">Hydrogenase maturation factor HypA</fullName>
    </recommendedName>
</protein>
<dbReference type="Gene3D" id="3.30.2320.80">
    <property type="match status" value="1"/>
</dbReference>